<evidence type="ECO:0000256" key="1">
    <source>
        <dbReference type="SAM" id="MobiDB-lite"/>
    </source>
</evidence>
<feature type="region of interest" description="Disordered" evidence="1">
    <location>
        <begin position="244"/>
        <end position="265"/>
    </location>
</feature>
<feature type="compositionally biased region" description="Polar residues" evidence="1">
    <location>
        <begin position="193"/>
        <end position="205"/>
    </location>
</feature>
<evidence type="ECO:0000313" key="4">
    <source>
        <dbReference type="EMBL" id="AFP04310.1"/>
    </source>
</evidence>
<protein>
    <submittedName>
        <fullName evidence="4">Uncharacterized protein</fullName>
    </submittedName>
</protein>
<sequence length="358" mass="37455">MEAVAVAQWLCLCAAVCSGSQANTAKQSRTPVHLFTLSKSTVQPHNTEGPVNTVLDTGHGNALVSTPSSSSKVGLSSSSGDSTVQLLNKTNTVRELNGSIANVTGDRAIQPLNETKVRVSTSTERPLSTSGLHAKDENGSIPGGLVTESPPSEAPPLVPNTENPQGVHNSSASQTPTATNPGVPTTAAGPDGTNHTIKSPQTIPSPTEDVVGSTETPQATVTYTTLSVKASSPPATVTTVVTQPTSMKPTTTKATTASSSTTTKRTTSTILSVNHSGENSANIKDSVHGKLDSISSKTKVDPLVVGIITVFFVIIGVLSILGFLKYRQRVNQPEFRRLHELPMDDMMEEDTPLSLYSY</sequence>
<feature type="compositionally biased region" description="Polar residues" evidence="1">
    <location>
        <begin position="160"/>
        <end position="183"/>
    </location>
</feature>
<dbReference type="AlphaFoldDB" id="V9KZH5"/>
<feature type="transmembrane region" description="Helical" evidence="2">
    <location>
        <begin position="303"/>
        <end position="324"/>
    </location>
</feature>
<name>V9KZH5_CALMI</name>
<keyword evidence="2" id="KW-0812">Transmembrane</keyword>
<organism evidence="4">
    <name type="scientific">Callorhinchus milii</name>
    <name type="common">Ghost shark</name>
    <dbReference type="NCBI Taxonomy" id="7868"/>
    <lineage>
        <taxon>Eukaryota</taxon>
        <taxon>Metazoa</taxon>
        <taxon>Chordata</taxon>
        <taxon>Craniata</taxon>
        <taxon>Vertebrata</taxon>
        <taxon>Chondrichthyes</taxon>
        <taxon>Holocephali</taxon>
        <taxon>Chimaeriformes</taxon>
        <taxon>Callorhinchidae</taxon>
        <taxon>Callorhinchus</taxon>
    </lineage>
</organism>
<keyword evidence="2" id="KW-0472">Membrane</keyword>
<evidence type="ECO:0000256" key="2">
    <source>
        <dbReference type="SAM" id="Phobius"/>
    </source>
</evidence>
<reference evidence="4" key="1">
    <citation type="journal article" date="2014" name="Nature">
        <title>Elephant shark genome provides unique insights into gnathostome evolution.</title>
        <authorList>
            <consortium name="International Elephant Shark Genome Sequencing Consortium"/>
            <person name="Venkatesh B."/>
            <person name="Lee A.P."/>
            <person name="Ravi V."/>
            <person name="Maurya A.K."/>
            <person name="Lian M.M."/>
            <person name="Swann J.B."/>
            <person name="Ohta Y."/>
            <person name="Flajnik M.F."/>
            <person name="Sutoh Y."/>
            <person name="Kasahara M."/>
            <person name="Hoon S."/>
            <person name="Gangu V."/>
            <person name="Roy S.W."/>
            <person name="Irimia M."/>
            <person name="Korzh V."/>
            <person name="Kondrychyn I."/>
            <person name="Lim Z.W."/>
            <person name="Tay B.H."/>
            <person name="Tohari S."/>
            <person name="Kong K.W."/>
            <person name="Ho S."/>
            <person name="Lorente-Galdos B."/>
            <person name="Quilez J."/>
            <person name="Marques-Bonet T."/>
            <person name="Raney B.J."/>
            <person name="Ingham P.W."/>
            <person name="Tay A."/>
            <person name="Hillier L.W."/>
            <person name="Minx P."/>
            <person name="Boehm T."/>
            <person name="Wilson R.K."/>
            <person name="Brenner S."/>
            <person name="Warren W.C."/>
        </authorList>
    </citation>
    <scope>NUCLEOTIDE SEQUENCE</scope>
    <source>
        <tissue evidence="4">Testis</tissue>
    </source>
</reference>
<keyword evidence="3" id="KW-0732">Signal</keyword>
<feature type="region of interest" description="Disordered" evidence="1">
    <location>
        <begin position="114"/>
        <end position="216"/>
    </location>
</feature>
<proteinExistence type="evidence at transcript level"/>
<feature type="signal peptide" evidence="3">
    <location>
        <begin position="1"/>
        <end position="19"/>
    </location>
</feature>
<evidence type="ECO:0000256" key="3">
    <source>
        <dbReference type="SAM" id="SignalP"/>
    </source>
</evidence>
<dbReference type="EMBL" id="JW871792">
    <property type="protein sequence ID" value="AFP04310.1"/>
    <property type="molecule type" value="mRNA"/>
</dbReference>
<feature type="compositionally biased region" description="Polar residues" evidence="1">
    <location>
        <begin position="118"/>
        <end position="131"/>
    </location>
</feature>
<keyword evidence="2" id="KW-1133">Transmembrane helix</keyword>
<accession>V9KZH5</accession>
<feature type="chain" id="PRO_5004778490" evidence="3">
    <location>
        <begin position="20"/>
        <end position="358"/>
    </location>
</feature>